<dbReference type="Pfam" id="PF00561">
    <property type="entry name" value="Abhydrolase_1"/>
    <property type="match status" value="1"/>
</dbReference>
<reference evidence="2" key="2">
    <citation type="submission" date="2020-09" db="EMBL/GenBank/DDBJ databases">
        <authorList>
            <person name="Sun Q."/>
            <person name="Zhou Y."/>
        </authorList>
    </citation>
    <scope>NUCLEOTIDE SEQUENCE</scope>
    <source>
        <strain evidence="2">CGMCC 1.15367</strain>
    </source>
</reference>
<dbReference type="GO" id="GO:0016787">
    <property type="term" value="F:hydrolase activity"/>
    <property type="evidence" value="ECO:0007669"/>
    <property type="project" value="UniProtKB-KW"/>
</dbReference>
<dbReference type="PANTHER" id="PTHR43194">
    <property type="entry name" value="HYDROLASE ALPHA/BETA FOLD FAMILY"/>
    <property type="match status" value="1"/>
</dbReference>
<feature type="domain" description="AB hydrolase-1" evidence="1">
    <location>
        <begin position="31"/>
        <end position="273"/>
    </location>
</feature>
<evidence type="ECO:0000313" key="2">
    <source>
        <dbReference type="EMBL" id="GGD93107.1"/>
    </source>
</evidence>
<dbReference type="Proteomes" id="UP000644699">
    <property type="component" value="Unassembled WGS sequence"/>
</dbReference>
<dbReference type="AlphaFoldDB" id="A0A917E2G3"/>
<sequence length="290" mass="31244">MTARATLLHYSHDGLRLAVRLWGSLGEPRLPFVCLPGLTRNSRDFAGFAEAVRAGPTPRPVVAFDYRGRGASDRAGDAATYTLGHEMADVLAGLDHLGIARAIFVGTSRGALMLHLLAMAEPDRLAAAVLNDAGPRLEIEGLLAIKAYVGRTGLLPDWTAATEAVRRINAETFPALTEANFARMARANFRETEDGIVADYDPRLADGLTAIEAETALPELWEGFAALSALPVLVLRGEHSALLSRETVRRMAEAHPRLEAIEVSGQGHAPLLETADLPRRIGEFASRHGF</sequence>
<proteinExistence type="predicted"/>
<evidence type="ECO:0000313" key="3">
    <source>
        <dbReference type="Proteomes" id="UP000644699"/>
    </source>
</evidence>
<dbReference type="PANTHER" id="PTHR43194:SF2">
    <property type="entry name" value="PEROXISOMAL MEMBRANE PROTEIN LPX1"/>
    <property type="match status" value="1"/>
</dbReference>
<dbReference type="SUPFAM" id="SSF53474">
    <property type="entry name" value="alpha/beta-Hydrolases"/>
    <property type="match status" value="1"/>
</dbReference>
<protein>
    <submittedName>
        <fullName evidence="2">Alpha/beta hydrolase</fullName>
    </submittedName>
</protein>
<dbReference type="InterPro" id="IPR000073">
    <property type="entry name" value="AB_hydrolase_1"/>
</dbReference>
<keyword evidence="2" id="KW-0378">Hydrolase</keyword>
<dbReference type="InterPro" id="IPR029058">
    <property type="entry name" value="AB_hydrolase_fold"/>
</dbReference>
<accession>A0A917E2G3</accession>
<evidence type="ECO:0000259" key="1">
    <source>
        <dbReference type="Pfam" id="PF00561"/>
    </source>
</evidence>
<comment type="caution">
    <text evidence="2">The sequence shown here is derived from an EMBL/GenBank/DDBJ whole genome shotgun (WGS) entry which is preliminary data.</text>
</comment>
<dbReference type="InterPro" id="IPR050228">
    <property type="entry name" value="Carboxylesterase_BioH"/>
</dbReference>
<name>A0A917E2G3_9HYPH</name>
<dbReference type="Gene3D" id="3.40.50.1820">
    <property type="entry name" value="alpha/beta hydrolase"/>
    <property type="match status" value="1"/>
</dbReference>
<reference evidence="2" key="1">
    <citation type="journal article" date="2014" name="Int. J. Syst. Evol. Microbiol.">
        <title>Complete genome sequence of Corynebacterium casei LMG S-19264T (=DSM 44701T), isolated from a smear-ripened cheese.</title>
        <authorList>
            <consortium name="US DOE Joint Genome Institute (JGI-PGF)"/>
            <person name="Walter F."/>
            <person name="Albersmeier A."/>
            <person name="Kalinowski J."/>
            <person name="Ruckert C."/>
        </authorList>
    </citation>
    <scope>NUCLEOTIDE SEQUENCE</scope>
    <source>
        <strain evidence="2">CGMCC 1.15367</strain>
    </source>
</reference>
<keyword evidence="3" id="KW-1185">Reference proteome</keyword>
<dbReference type="EMBL" id="BMIQ01000001">
    <property type="protein sequence ID" value="GGD93107.1"/>
    <property type="molecule type" value="Genomic_DNA"/>
</dbReference>
<gene>
    <name evidence="2" type="ORF">GCM10011390_09810</name>
</gene>
<dbReference type="RefSeq" id="WP_188907058.1">
    <property type="nucleotide sequence ID" value="NZ_BMIQ01000001.1"/>
</dbReference>
<organism evidence="2 3">
    <name type="scientific">Aureimonas endophytica</name>
    <dbReference type="NCBI Taxonomy" id="2027858"/>
    <lineage>
        <taxon>Bacteria</taxon>
        <taxon>Pseudomonadati</taxon>
        <taxon>Pseudomonadota</taxon>
        <taxon>Alphaproteobacteria</taxon>
        <taxon>Hyphomicrobiales</taxon>
        <taxon>Aurantimonadaceae</taxon>
        <taxon>Aureimonas</taxon>
    </lineage>
</organism>